<evidence type="ECO:0000259" key="2">
    <source>
        <dbReference type="Pfam" id="PF00005"/>
    </source>
</evidence>
<evidence type="ECO:0000256" key="1">
    <source>
        <dbReference type="ARBA" id="ARBA00008526"/>
    </source>
</evidence>
<dbReference type="InterPro" id="IPR026082">
    <property type="entry name" value="ABCA"/>
</dbReference>
<dbReference type="GO" id="GO:0140359">
    <property type="term" value="F:ABC-type transporter activity"/>
    <property type="evidence" value="ECO:0007669"/>
    <property type="project" value="InterPro"/>
</dbReference>
<dbReference type="GO" id="GO:0005524">
    <property type="term" value="F:ATP binding"/>
    <property type="evidence" value="ECO:0007669"/>
    <property type="project" value="InterPro"/>
</dbReference>
<accession>A0AAV9DEK6</accession>
<gene>
    <name evidence="3" type="primary">ABCA12</name>
    <name evidence="3" type="ORF">QJS10_CPB14g01292</name>
</gene>
<dbReference type="PANTHER" id="PTHR19229">
    <property type="entry name" value="ATP-BINDING CASSETTE TRANSPORTER SUBFAMILY A ABCA"/>
    <property type="match status" value="1"/>
</dbReference>
<protein>
    <submittedName>
        <fullName evidence="3">ABC transporter A family member 12</fullName>
    </submittedName>
</protein>
<comment type="similarity">
    <text evidence="1">Belongs to the ABC transporter superfamily. ABCA family. CPR flippase (TC 3.A.1.211) subfamily.</text>
</comment>
<reference evidence="3" key="2">
    <citation type="submission" date="2023-06" db="EMBL/GenBank/DDBJ databases">
        <authorList>
            <person name="Ma L."/>
            <person name="Liu K.-W."/>
            <person name="Li Z."/>
            <person name="Hsiao Y.-Y."/>
            <person name="Qi Y."/>
            <person name="Fu T."/>
            <person name="Tang G."/>
            <person name="Zhang D."/>
            <person name="Sun W.-H."/>
            <person name="Liu D.-K."/>
            <person name="Li Y."/>
            <person name="Chen G.-Z."/>
            <person name="Liu X.-D."/>
            <person name="Liao X.-Y."/>
            <person name="Jiang Y.-T."/>
            <person name="Yu X."/>
            <person name="Hao Y."/>
            <person name="Huang J."/>
            <person name="Zhao X.-W."/>
            <person name="Ke S."/>
            <person name="Chen Y.-Y."/>
            <person name="Wu W.-L."/>
            <person name="Hsu J.-L."/>
            <person name="Lin Y.-F."/>
            <person name="Huang M.-D."/>
            <person name="Li C.-Y."/>
            <person name="Huang L."/>
            <person name="Wang Z.-W."/>
            <person name="Zhao X."/>
            <person name="Zhong W.-Y."/>
            <person name="Peng D.-H."/>
            <person name="Ahmad S."/>
            <person name="Lan S."/>
            <person name="Zhang J.-S."/>
            <person name="Tsai W.-C."/>
            <person name="Van De Peer Y."/>
            <person name="Liu Z.-J."/>
        </authorList>
    </citation>
    <scope>NUCLEOTIDE SEQUENCE</scope>
    <source>
        <strain evidence="3">CP</strain>
        <tissue evidence="3">Leaves</tissue>
    </source>
</reference>
<dbReference type="Proteomes" id="UP001180020">
    <property type="component" value="Unassembled WGS sequence"/>
</dbReference>
<proteinExistence type="inferred from homology"/>
<comment type="caution">
    <text evidence="3">The sequence shown here is derived from an EMBL/GenBank/DDBJ whole genome shotgun (WGS) entry which is preliminary data.</text>
</comment>
<feature type="domain" description="ABC transporter" evidence="2">
    <location>
        <begin position="2"/>
        <end position="86"/>
    </location>
</feature>
<dbReference type="SUPFAM" id="SSF52540">
    <property type="entry name" value="P-loop containing nucleoside triphosphate hydrolases"/>
    <property type="match status" value="1"/>
</dbReference>
<dbReference type="InterPro" id="IPR027417">
    <property type="entry name" value="P-loop_NTPase"/>
</dbReference>
<dbReference type="Pfam" id="PF00005">
    <property type="entry name" value="ABC_tran"/>
    <property type="match status" value="1"/>
</dbReference>
<keyword evidence="4" id="KW-1185">Reference proteome</keyword>
<dbReference type="Gene3D" id="3.40.50.300">
    <property type="entry name" value="P-loop containing nucleotide triphosphate hydrolases"/>
    <property type="match status" value="1"/>
</dbReference>
<organism evidence="3 4">
    <name type="scientific">Acorus calamus</name>
    <name type="common">Sweet flag</name>
    <dbReference type="NCBI Taxonomy" id="4465"/>
    <lineage>
        <taxon>Eukaryota</taxon>
        <taxon>Viridiplantae</taxon>
        <taxon>Streptophyta</taxon>
        <taxon>Embryophyta</taxon>
        <taxon>Tracheophyta</taxon>
        <taxon>Spermatophyta</taxon>
        <taxon>Magnoliopsida</taxon>
        <taxon>Liliopsida</taxon>
        <taxon>Acoraceae</taxon>
        <taxon>Acorus</taxon>
    </lineage>
</organism>
<evidence type="ECO:0000313" key="4">
    <source>
        <dbReference type="Proteomes" id="UP001180020"/>
    </source>
</evidence>
<dbReference type="GO" id="GO:0005319">
    <property type="term" value="F:lipid transporter activity"/>
    <property type="evidence" value="ECO:0007669"/>
    <property type="project" value="TreeGrafter"/>
</dbReference>
<name>A0AAV9DEK6_ACOCL</name>
<reference evidence="3" key="1">
    <citation type="journal article" date="2023" name="Nat. Commun.">
        <title>Diploid and tetraploid genomes of Acorus and the evolution of monocots.</title>
        <authorList>
            <person name="Ma L."/>
            <person name="Liu K.W."/>
            <person name="Li Z."/>
            <person name="Hsiao Y.Y."/>
            <person name="Qi Y."/>
            <person name="Fu T."/>
            <person name="Tang G.D."/>
            <person name="Zhang D."/>
            <person name="Sun W.H."/>
            <person name="Liu D.K."/>
            <person name="Li Y."/>
            <person name="Chen G.Z."/>
            <person name="Liu X.D."/>
            <person name="Liao X.Y."/>
            <person name="Jiang Y.T."/>
            <person name="Yu X."/>
            <person name="Hao Y."/>
            <person name="Huang J."/>
            <person name="Zhao X.W."/>
            <person name="Ke S."/>
            <person name="Chen Y.Y."/>
            <person name="Wu W.L."/>
            <person name="Hsu J.L."/>
            <person name="Lin Y.F."/>
            <person name="Huang M.D."/>
            <person name="Li C.Y."/>
            <person name="Huang L."/>
            <person name="Wang Z.W."/>
            <person name="Zhao X."/>
            <person name="Zhong W.Y."/>
            <person name="Peng D.H."/>
            <person name="Ahmad S."/>
            <person name="Lan S."/>
            <person name="Zhang J.S."/>
            <person name="Tsai W.C."/>
            <person name="Van de Peer Y."/>
            <person name="Liu Z.J."/>
        </authorList>
    </citation>
    <scope>NUCLEOTIDE SEQUENCE</scope>
    <source>
        <strain evidence="3">CP</strain>
    </source>
</reference>
<dbReference type="AlphaFoldDB" id="A0AAV9DEK6"/>
<dbReference type="InterPro" id="IPR003439">
    <property type="entry name" value="ABC_transporter-like_ATP-bd"/>
</dbReference>
<dbReference type="PANTHER" id="PTHR19229:SF235">
    <property type="entry name" value="ABC TRANSPORTER A FAMILY MEMBER 8-LIKE ISOFORM X1"/>
    <property type="match status" value="1"/>
</dbReference>
<dbReference type="EMBL" id="JAUJYO010000014">
    <property type="protein sequence ID" value="KAK1299369.1"/>
    <property type="molecule type" value="Genomic_DNA"/>
</dbReference>
<evidence type="ECO:0000313" key="3">
    <source>
        <dbReference type="EMBL" id="KAK1299369.1"/>
    </source>
</evidence>
<dbReference type="GO" id="GO:0016020">
    <property type="term" value="C:membrane"/>
    <property type="evidence" value="ECO:0007669"/>
    <property type="project" value="InterPro"/>
</dbReference>
<dbReference type="GO" id="GO:0016887">
    <property type="term" value="F:ATP hydrolysis activity"/>
    <property type="evidence" value="ECO:0007669"/>
    <property type="project" value="InterPro"/>
</dbReference>
<sequence>MWPQKDVLWESLTGREHLLFYGRLRKLAGTKLQQAVDESLRSLKLYDGNDGDRLAGKYSGGMKRRLSVAISLIGDTQVVFLDEPTTGLDPESRNHLWKVVNLAKATRAIILTSK</sequence>